<dbReference type="Pfam" id="PF03793">
    <property type="entry name" value="PASTA"/>
    <property type="match status" value="2"/>
</dbReference>
<dbReference type="Gene3D" id="3.40.710.10">
    <property type="entry name" value="DD-peptidase/beta-lactamase superfamily"/>
    <property type="match status" value="1"/>
</dbReference>
<dbReference type="Gene3D" id="2.20.70.70">
    <property type="match status" value="1"/>
</dbReference>
<evidence type="ECO:0000256" key="5">
    <source>
        <dbReference type="ARBA" id="ARBA00022692"/>
    </source>
</evidence>
<dbReference type="PANTHER" id="PTHR30627">
    <property type="entry name" value="PEPTIDOGLYCAN D,D-TRANSPEPTIDASE"/>
    <property type="match status" value="1"/>
</dbReference>
<evidence type="ECO:0000256" key="11">
    <source>
        <dbReference type="ARBA" id="ARBA00023251"/>
    </source>
</evidence>
<evidence type="ECO:0000256" key="2">
    <source>
        <dbReference type="ARBA" id="ARBA00007171"/>
    </source>
</evidence>
<keyword evidence="5" id="KW-0812">Transmembrane</keyword>
<evidence type="ECO:0000313" key="16">
    <source>
        <dbReference type="Proteomes" id="UP000196074"/>
    </source>
</evidence>
<evidence type="ECO:0000256" key="13">
    <source>
        <dbReference type="ARBA" id="ARBA00023316"/>
    </source>
</evidence>
<evidence type="ECO:0000256" key="6">
    <source>
        <dbReference type="ARBA" id="ARBA00022737"/>
    </source>
</evidence>
<keyword evidence="13" id="KW-0961">Cell wall biogenesis/degradation</keyword>
<dbReference type="GO" id="GO:0008360">
    <property type="term" value="P:regulation of cell shape"/>
    <property type="evidence" value="ECO:0007669"/>
    <property type="project" value="UniProtKB-KW"/>
</dbReference>
<evidence type="ECO:0000256" key="3">
    <source>
        <dbReference type="ARBA" id="ARBA00022475"/>
    </source>
</evidence>
<evidence type="ECO:0000313" key="15">
    <source>
        <dbReference type="EMBL" id="OUQ11035.1"/>
    </source>
</evidence>
<keyword evidence="10" id="KW-0472">Membrane</keyword>
<evidence type="ECO:0000256" key="10">
    <source>
        <dbReference type="ARBA" id="ARBA00023136"/>
    </source>
</evidence>
<evidence type="ECO:0000256" key="9">
    <source>
        <dbReference type="ARBA" id="ARBA00022989"/>
    </source>
</evidence>
<dbReference type="SUPFAM" id="SSF56601">
    <property type="entry name" value="beta-lactamase/transpeptidase-like"/>
    <property type="match status" value="1"/>
</dbReference>
<dbReference type="GO" id="GO:0008658">
    <property type="term" value="F:penicillin binding"/>
    <property type="evidence" value="ECO:0007669"/>
    <property type="project" value="InterPro"/>
</dbReference>
<evidence type="ECO:0000256" key="4">
    <source>
        <dbReference type="ARBA" id="ARBA00022618"/>
    </source>
</evidence>
<dbReference type="PANTHER" id="PTHR30627:SF26">
    <property type="entry name" value="PENICILLIN-BINDING PROTEIN 2B"/>
    <property type="match status" value="1"/>
</dbReference>
<dbReference type="InterPro" id="IPR005543">
    <property type="entry name" value="PASTA_dom"/>
</dbReference>
<dbReference type="CDD" id="cd06576">
    <property type="entry name" value="PASTA_Pbp2x-like_1"/>
    <property type="match status" value="1"/>
</dbReference>
<dbReference type="Gene3D" id="3.30.70.2110">
    <property type="match status" value="1"/>
</dbReference>
<comment type="similarity">
    <text evidence="2">Belongs to the transpeptidase family.</text>
</comment>
<dbReference type="RefSeq" id="WP_047242363.1">
    <property type="nucleotide sequence ID" value="NZ_CP010060.1"/>
</dbReference>
<protein>
    <submittedName>
        <fullName evidence="15">Cell division protein FtsI</fullName>
    </submittedName>
</protein>
<comment type="caution">
    <text evidence="15">The sequence shown here is derived from an EMBL/GenBank/DDBJ whole genome shotgun (WGS) entry which is preliminary data.</text>
</comment>
<dbReference type="Proteomes" id="UP000196074">
    <property type="component" value="Unassembled WGS sequence"/>
</dbReference>
<keyword evidence="12" id="KW-0131">Cell cycle</keyword>
<dbReference type="Gene3D" id="3.90.1310.10">
    <property type="entry name" value="Penicillin-binding protein 2a (Domain 2)"/>
    <property type="match status" value="1"/>
</dbReference>
<dbReference type="Pfam" id="PF03717">
    <property type="entry name" value="PBP_dimer"/>
    <property type="match status" value="1"/>
</dbReference>
<dbReference type="InterPro" id="IPR036138">
    <property type="entry name" value="PBP_dimer_sf"/>
</dbReference>
<keyword evidence="4 15" id="KW-0132">Cell division</keyword>
<dbReference type="CDD" id="cd06575">
    <property type="entry name" value="PASTA_Pbp2x-like_2"/>
    <property type="match status" value="1"/>
</dbReference>
<keyword evidence="6" id="KW-0677">Repeat</keyword>
<evidence type="ECO:0000256" key="1">
    <source>
        <dbReference type="ARBA" id="ARBA00004162"/>
    </source>
</evidence>
<evidence type="ECO:0000256" key="8">
    <source>
        <dbReference type="ARBA" id="ARBA00022984"/>
    </source>
</evidence>
<dbReference type="InterPro" id="IPR005311">
    <property type="entry name" value="PBP_dimer"/>
</dbReference>
<evidence type="ECO:0000256" key="14">
    <source>
        <dbReference type="ARBA" id="ARBA00055980"/>
    </source>
</evidence>
<dbReference type="SUPFAM" id="SSF54184">
    <property type="entry name" value="Penicillin-binding protein 2x (pbp-2x), c-terminal domain"/>
    <property type="match status" value="2"/>
</dbReference>
<proteinExistence type="inferred from homology"/>
<reference evidence="16" key="1">
    <citation type="submission" date="2017-04" db="EMBL/GenBank/DDBJ databases">
        <title>Function of individual gut microbiota members based on whole genome sequencing of pure cultures obtained from chicken caecum.</title>
        <authorList>
            <person name="Medvecky M."/>
            <person name="Cejkova D."/>
            <person name="Polansky O."/>
            <person name="Karasova D."/>
            <person name="Kubasova T."/>
            <person name="Cizek A."/>
            <person name="Rychlik I."/>
        </authorList>
    </citation>
    <scope>NUCLEOTIDE SEQUENCE [LARGE SCALE GENOMIC DNA]</scope>
    <source>
        <strain evidence="16">An144</strain>
    </source>
</reference>
<dbReference type="Pfam" id="PF00905">
    <property type="entry name" value="Transpeptidase"/>
    <property type="match status" value="1"/>
</dbReference>
<dbReference type="InterPro" id="IPR012338">
    <property type="entry name" value="Beta-lactam/transpept-like"/>
</dbReference>
<keyword evidence="7" id="KW-0133">Cell shape</keyword>
<organism evidence="15 16">
    <name type="scientific">Enterococcus cecorum</name>
    <dbReference type="NCBI Taxonomy" id="44008"/>
    <lineage>
        <taxon>Bacteria</taxon>
        <taxon>Bacillati</taxon>
        <taxon>Bacillota</taxon>
        <taxon>Bacilli</taxon>
        <taxon>Lactobacillales</taxon>
        <taxon>Enterococcaceae</taxon>
        <taxon>Enterococcus</taxon>
    </lineage>
</organism>
<dbReference type="FunFam" id="3.40.710.10:FF:000095">
    <property type="entry name" value="Penicillin-binding protein 2x"/>
    <property type="match status" value="1"/>
</dbReference>
<dbReference type="GO" id="GO:0009252">
    <property type="term" value="P:peptidoglycan biosynthetic process"/>
    <property type="evidence" value="ECO:0007669"/>
    <property type="project" value="UniProtKB-KW"/>
</dbReference>
<dbReference type="GO" id="GO:0005886">
    <property type="term" value="C:plasma membrane"/>
    <property type="evidence" value="ECO:0007669"/>
    <property type="project" value="UniProtKB-SubCell"/>
</dbReference>
<dbReference type="GO" id="GO:0071555">
    <property type="term" value="P:cell wall organization"/>
    <property type="evidence" value="ECO:0007669"/>
    <property type="project" value="UniProtKB-KW"/>
</dbReference>
<evidence type="ECO:0000256" key="12">
    <source>
        <dbReference type="ARBA" id="ARBA00023306"/>
    </source>
</evidence>
<dbReference type="AlphaFoldDB" id="A0A0H2QCN0"/>
<accession>A0A0H2QCN0</accession>
<comment type="subcellular location">
    <subcellularLocation>
        <location evidence="1">Cell membrane</location>
        <topology evidence="1">Single-pass membrane protein</topology>
    </subcellularLocation>
</comment>
<evidence type="ECO:0000256" key="7">
    <source>
        <dbReference type="ARBA" id="ARBA00022960"/>
    </source>
</evidence>
<sequence>MTYKQKFDKFLKKKNLTTTNNRKKVGILFFLTTIALFFLFVLRLGYIVLIGNVGDVSLKQRTTELYKGSEVIAAKRGTIYDRNGIAIAEDATSYSAYVILSDSYVQGKTKLYAEQKDFSQIAEVLHDKVGTSKSKVEKILNTAYDKKVRPYQVEISAAKDITLQQKEAIEKELKSRKSKGLYFNSHPSRIYPNGQFSSHLIGYADIAVKNNEERLVGKLGIEEAYNDVLKGTDGKITYQKDNYQNPLPGTVAEKKAAVDGKDIYTTLDSRLQTYLDSLLTEAYKKSKPENMTGVLMNAKTGEILAAAQQPSFNPEDKSTLGGKDFTWLNLLLQETYEPGSTMKILMTAAAIDQGIFNEYESYPSGQIKIADTVIDDWDHGALGTLTMRQALSWSSNKGMVMLEQRMQDRWQRYLKQFGFGQSTNAGILGESPGMLPEDNVVSHAMTSFGQGIAVTNFQMLQAFTAVSNNGTMVKPHFIKEIVDHTTNKKAITQTEVVGKPISENAARKVREYMRDVVENKDYGSAYGKYSVPGYNISAKTGTAQVASDSGGYLQGENSYLYSIVLMVPSEEPEYVLYLTVKLPKENDGTILPSVANPLLKRAMDLQDETVAAPETTEKSTEKVTVDKFTGMSSVDAANLAEKRGLDVVVIGNGEKVTAQSLKAGIKVLPNEKIILLAKGENAYMPDVSGWSKADLVKLGSILDIKVKFNGSGYCVNQSIQPYETLTDKKSITFTLKEND</sequence>
<keyword evidence="11" id="KW-0046">Antibiotic resistance</keyword>
<dbReference type="SMART" id="SM00740">
    <property type="entry name" value="PASTA"/>
    <property type="match status" value="2"/>
</dbReference>
<name>A0A0H2QCN0_9ENTE</name>
<dbReference type="GO" id="GO:0046677">
    <property type="term" value="P:response to antibiotic"/>
    <property type="evidence" value="ECO:0007669"/>
    <property type="project" value="UniProtKB-KW"/>
</dbReference>
<keyword evidence="9" id="KW-1133">Transmembrane helix</keyword>
<dbReference type="PROSITE" id="PS51178">
    <property type="entry name" value="PASTA"/>
    <property type="match status" value="2"/>
</dbReference>
<gene>
    <name evidence="15" type="ORF">B5E88_03620</name>
</gene>
<keyword evidence="3" id="KW-1003">Cell membrane</keyword>
<dbReference type="EMBL" id="NFLC01000005">
    <property type="protein sequence ID" value="OUQ11035.1"/>
    <property type="molecule type" value="Genomic_DNA"/>
</dbReference>
<dbReference type="SUPFAM" id="SSF56519">
    <property type="entry name" value="Penicillin binding protein dimerisation domain"/>
    <property type="match status" value="1"/>
</dbReference>
<dbReference type="InterPro" id="IPR001460">
    <property type="entry name" value="PCN-bd_Tpept"/>
</dbReference>
<keyword evidence="8" id="KW-0573">Peptidoglycan synthesis</keyword>
<dbReference type="GO" id="GO:0051301">
    <property type="term" value="P:cell division"/>
    <property type="evidence" value="ECO:0007669"/>
    <property type="project" value="UniProtKB-KW"/>
</dbReference>
<dbReference type="InterPro" id="IPR050515">
    <property type="entry name" value="Beta-lactam/transpept"/>
</dbReference>
<comment type="function">
    <text evidence="14">A transpeptidase that forms peptide cross-links between adjacent glycan strands in cell wall peptidoglycan (PG). Part of the divisome machinery that synthesizes the septal cross wall. Beta-lactams inactivate the PBPs by acylating an essential serine residue in the active site of these proteins.</text>
</comment>